<evidence type="ECO:0000313" key="1">
    <source>
        <dbReference type="EMBL" id="BCB79175.1"/>
    </source>
</evidence>
<dbReference type="Gene3D" id="3.30.450.150">
    <property type="entry name" value="Haem-degrading domain"/>
    <property type="match status" value="1"/>
</dbReference>
<dbReference type="SUPFAM" id="SSF143744">
    <property type="entry name" value="GlcG-like"/>
    <property type="match status" value="1"/>
</dbReference>
<organism evidence="1 2">
    <name type="scientific">Phytohabitans flavus</name>
    <dbReference type="NCBI Taxonomy" id="1076124"/>
    <lineage>
        <taxon>Bacteria</taxon>
        <taxon>Bacillati</taxon>
        <taxon>Actinomycetota</taxon>
        <taxon>Actinomycetes</taxon>
        <taxon>Micromonosporales</taxon>
        <taxon>Micromonosporaceae</taxon>
    </lineage>
</organism>
<evidence type="ECO:0000313" key="2">
    <source>
        <dbReference type="Proteomes" id="UP000502508"/>
    </source>
</evidence>
<keyword evidence="2" id="KW-1185">Reference proteome</keyword>
<reference evidence="1 2" key="2">
    <citation type="submission" date="2020-03" db="EMBL/GenBank/DDBJ databases">
        <authorList>
            <person name="Ichikawa N."/>
            <person name="Kimura A."/>
            <person name="Kitahashi Y."/>
            <person name="Uohara A."/>
        </authorList>
    </citation>
    <scope>NUCLEOTIDE SEQUENCE [LARGE SCALE GENOMIC DNA]</scope>
    <source>
        <strain evidence="1 2">NBRC 107702</strain>
    </source>
</reference>
<accession>A0A6F8XZC5</accession>
<gene>
    <name evidence="1" type="ORF">Pflav_055850</name>
</gene>
<reference evidence="1 2" key="1">
    <citation type="submission" date="2020-03" db="EMBL/GenBank/DDBJ databases">
        <title>Whole genome shotgun sequence of Phytohabitans flavus NBRC 107702.</title>
        <authorList>
            <person name="Komaki H."/>
            <person name="Tamura T."/>
        </authorList>
    </citation>
    <scope>NUCLEOTIDE SEQUENCE [LARGE SCALE GENOMIC DNA]</scope>
    <source>
        <strain evidence="1 2">NBRC 107702</strain>
    </source>
</reference>
<dbReference type="KEGG" id="pfla:Pflav_055850"/>
<dbReference type="Proteomes" id="UP000502508">
    <property type="component" value="Chromosome"/>
</dbReference>
<dbReference type="Pfam" id="PF03928">
    <property type="entry name" value="HbpS-like"/>
    <property type="match status" value="1"/>
</dbReference>
<dbReference type="InterPro" id="IPR038084">
    <property type="entry name" value="PduO/GlcC-like_sf"/>
</dbReference>
<protein>
    <submittedName>
        <fullName evidence="1">Uncharacterized protein</fullName>
    </submittedName>
</protein>
<sequence>MTAPLPTFTVPELEQLSELSVGDMSADDAVDLGLVAVALIRERDVNLAVDVTLRGHSMFRAKLKNTGPDNDFWLDAKAATATRFGEPSLLVKLRHIEAGTPFGGRADIDHSRFRAHGGSIPLRNGDEVVGTITVSGEPDVIDHEVAAETLRRYLRPRSA</sequence>
<dbReference type="PANTHER" id="PTHR28255:SF1">
    <property type="entry name" value="UPF0303 PROTEIN YBR137W"/>
    <property type="match status" value="1"/>
</dbReference>
<dbReference type="PANTHER" id="PTHR28255">
    <property type="match status" value="1"/>
</dbReference>
<dbReference type="InterPro" id="IPR010371">
    <property type="entry name" value="YBR137W-like"/>
</dbReference>
<dbReference type="InterPro" id="IPR005624">
    <property type="entry name" value="PduO/GlcC-like"/>
</dbReference>
<dbReference type="AlphaFoldDB" id="A0A6F8XZC5"/>
<name>A0A6F8XZC5_9ACTN</name>
<dbReference type="RefSeq" id="WP_173039035.1">
    <property type="nucleotide sequence ID" value="NZ_AP022870.1"/>
</dbReference>
<proteinExistence type="predicted"/>
<dbReference type="EMBL" id="AP022870">
    <property type="protein sequence ID" value="BCB79175.1"/>
    <property type="molecule type" value="Genomic_DNA"/>
</dbReference>